<keyword evidence="2" id="KW-1185">Reference proteome</keyword>
<accession>A0A9E7H3V3</accession>
<dbReference type="OrthoDB" id="1917005at2759"/>
<name>A0A9E7H3V3_9LILI</name>
<protein>
    <submittedName>
        <fullName evidence="1">TFIIS helical bundle-like domain</fullName>
    </submittedName>
</protein>
<gene>
    <name evidence="1" type="ORF">MUK42_07008</name>
</gene>
<dbReference type="EMBL" id="CP097510">
    <property type="protein sequence ID" value="URE23184.1"/>
    <property type="molecule type" value="Genomic_DNA"/>
</dbReference>
<proteinExistence type="predicted"/>
<sequence>MWQVFAPGTETLAASSTAPPLLAFVDNPSSESDSSRCSCDSFLKGGCKILACGFALCWLPVHHLSFCTKGVLRESCSQQSFYSFHRVVISAASLLYVCEVAFLCKCVELPAGNDRSSFWIKLE</sequence>
<organism evidence="1 2">
    <name type="scientific">Musa troglodytarum</name>
    <name type="common">fe'i banana</name>
    <dbReference type="NCBI Taxonomy" id="320322"/>
    <lineage>
        <taxon>Eukaryota</taxon>
        <taxon>Viridiplantae</taxon>
        <taxon>Streptophyta</taxon>
        <taxon>Embryophyta</taxon>
        <taxon>Tracheophyta</taxon>
        <taxon>Spermatophyta</taxon>
        <taxon>Magnoliopsida</taxon>
        <taxon>Liliopsida</taxon>
        <taxon>Zingiberales</taxon>
        <taxon>Musaceae</taxon>
        <taxon>Musa</taxon>
    </lineage>
</organism>
<evidence type="ECO:0000313" key="1">
    <source>
        <dbReference type="EMBL" id="URE23184.1"/>
    </source>
</evidence>
<reference evidence="1" key="1">
    <citation type="submission" date="2022-05" db="EMBL/GenBank/DDBJ databases">
        <title>The Musa troglodytarum L. genome provides insights into the mechanism of non-climacteric behaviour and enrichment of carotenoids.</title>
        <authorList>
            <person name="Wang J."/>
        </authorList>
    </citation>
    <scope>NUCLEOTIDE SEQUENCE</scope>
    <source>
        <tissue evidence="1">Leaf</tissue>
    </source>
</reference>
<dbReference type="Proteomes" id="UP001055439">
    <property type="component" value="Chromosome 8"/>
</dbReference>
<dbReference type="AlphaFoldDB" id="A0A9E7H3V3"/>
<evidence type="ECO:0000313" key="2">
    <source>
        <dbReference type="Proteomes" id="UP001055439"/>
    </source>
</evidence>